<dbReference type="STRING" id="1343739.PAP_02580"/>
<dbReference type="AlphaFoldDB" id="A0A075LRI8"/>
<keyword evidence="2" id="KW-0813">Transport</keyword>
<dbReference type="SUPFAM" id="SSF52540">
    <property type="entry name" value="P-loop containing nucleoside triphosphate hydrolases"/>
    <property type="match status" value="1"/>
</dbReference>
<evidence type="ECO:0000256" key="3">
    <source>
        <dbReference type="ARBA" id="ARBA00022741"/>
    </source>
</evidence>
<evidence type="ECO:0000313" key="6">
    <source>
        <dbReference type="EMBL" id="AIF68944.1"/>
    </source>
</evidence>
<dbReference type="eggNOG" id="arCOG00194">
    <property type="taxonomic scope" value="Archaea"/>
</dbReference>
<gene>
    <name evidence="6" type="ORF">PAP_02580</name>
</gene>
<reference evidence="7" key="1">
    <citation type="submission" date="2013-06" db="EMBL/GenBank/DDBJ databases">
        <title>Complete Genome Sequence of Hyperthermophilic Palaeococcus pacificus DY20341T, Isolated from a Deep-Sea Hydrothermal Sediments.</title>
        <authorList>
            <person name="Zeng X."/>
            <person name="Shao Z."/>
        </authorList>
    </citation>
    <scope>NUCLEOTIDE SEQUENCE [LARGE SCALE GENOMIC DNA]</scope>
    <source>
        <strain evidence="7">DY20341</strain>
    </source>
</reference>
<dbReference type="GeneID" id="24841644"/>
<keyword evidence="7" id="KW-1185">Reference proteome</keyword>
<dbReference type="InterPro" id="IPR003439">
    <property type="entry name" value="ABC_transporter-like_ATP-bd"/>
</dbReference>
<dbReference type="OrthoDB" id="31298at2157"/>
<organism evidence="6 7">
    <name type="scientific">Palaeococcus pacificus DY20341</name>
    <dbReference type="NCBI Taxonomy" id="1343739"/>
    <lineage>
        <taxon>Archaea</taxon>
        <taxon>Methanobacteriati</taxon>
        <taxon>Methanobacteriota</taxon>
        <taxon>Thermococci</taxon>
        <taxon>Thermococcales</taxon>
        <taxon>Thermococcaceae</taxon>
        <taxon>Palaeococcus</taxon>
    </lineage>
</organism>
<dbReference type="Pfam" id="PF00005">
    <property type="entry name" value="ABC_tran"/>
    <property type="match status" value="1"/>
</dbReference>
<evidence type="ECO:0000256" key="2">
    <source>
        <dbReference type="ARBA" id="ARBA00022448"/>
    </source>
</evidence>
<proteinExistence type="inferred from homology"/>
<evidence type="ECO:0000259" key="5">
    <source>
        <dbReference type="PROSITE" id="PS50893"/>
    </source>
</evidence>
<dbReference type="KEGG" id="ppac:PAP_02580"/>
<dbReference type="InterPro" id="IPR027417">
    <property type="entry name" value="P-loop_NTPase"/>
</dbReference>
<dbReference type="InterPro" id="IPR050763">
    <property type="entry name" value="ABC_transporter_ATP-binding"/>
</dbReference>
<protein>
    <submittedName>
        <fullName evidence="6">Daunorubicin ABC transporter ATP-binding protein</fullName>
    </submittedName>
</protein>
<evidence type="ECO:0000256" key="1">
    <source>
        <dbReference type="ARBA" id="ARBA00005417"/>
    </source>
</evidence>
<sequence length="298" mass="33003">MHALEIKGLKKSYGNFLALKGIDLQVEEGEIFALLGPNGAGKTTLIRILAEGLKFDGGEIEVFGKKLSKKTARLIGYVPQESISYDLLTVEENLGFYADLYDAPREKVKELIKRFDLPAKKKAKELSGGFKRRLNLAISLLYEPKILILDEPSTGLDVPSRRQLWELIKGFKAEDKTILLATHYMEEAEALADRIAIMNEGRVVAVGTADELKALIGEESIIQVEGVLRGVEGIREISPRLIEKSGTLRIHVKNSREALPKIVELLISAGSEIKAIKVEEPTLEDVFLKLTGRALDEV</sequence>
<evidence type="ECO:0000256" key="4">
    <source>
        <dbReference type="ARBA" id="ARBA00022840"/>
    </source>
</evidence>
<comment type="similarity">
    <text evidence="1">Belongs to the ABC transporter superfamily.</text>
</comment>
<dbReference type="GO" id="GO:0016887">
    <property type="term" value="F:ATP hydrolysis activity"/>
    <property type="evidence" value="ECO:0007669"/>
    <property type="project" value="InterPro"/>
</dbReference>
<dbReference type="Gene3D" id="3.40.50.300">
    <property type="entry name" value="P-loop containing nucleotide triphosphate hydrolases"/>
    <property type="match status" value="1"/>
</dbReference>
<keyword evidence="4 6" id="KW-0067">ATP-binding</keyword>
<dbReference type="PANTHER" id="PTHR42711:SF5">
    <property type="entry name" value="ABC TRANSPORTER ATP-BINDING PROTEIN NATA"/>
    <property type="match status" value="1"/>
</dbReference>
<dbReference type="PANTHER" id="PTHR42711">
    <property type="entry name" value="ABC TRANSPORTER ATP-BINDING PROTEIN"/>
    <property type="match status" value="1"/>
</dbReference>
<dbReference type="Proteomes" id="UP000027981">
    <property type="component" value="Chromosome"/>
</dbReference>
<dbReference type="RefSeq" id="WP_048164551.1">
    <property type="nucleotide sequence ID" value="NZ_CP006019.1"/>
</dbReference>
<evidence type="ECO:0000313" key="7">
    <source>
        <dbReference type="Proteomes" id="UP000027981"/>
    </source>
</evidence>
<dbReference type="GO" id="GO:0005524">
    <property type="term" value="F:ATP binding"/>
    <property type="evidence" value="ECO:0007669"/>
    <property type="project" value="UniProtKB-KW"/>
</dbReference>
<dbReference type="InterPro" id="IPR025302">
    <property type="entry name" value="DrrA1/2-like_C"/>
</dbReference>
<dbReference type="InterPro" id="IPR003593">
    <property type="entry name" value="AAA+_ATPase"/>
</dbReference>
<feature type="domain" description="ABC transporter" evidence="5">
    <location>
        <begin position="4"/>
        <end position="225"/>
    </location>
</feature>
<dbReference type="SMART" id="SM00382">
    <property type="entry name" value="AAA"/>
    <property type="match status" value="1"/>
</dbReference>
<dbReference type="Pfam" id="PF13732">
    <property type="entry name" value="DrrA1-3_C"/>
    <property type="match status" value="1"/>
</dbReference>
<reference evidence="6 7" key="2">
    <citation type="journal article" date="2015" name="Genome Announc.">
        <title>Complete Genome Sequence of Hyperthermophilic Piezophilic Archaeon Palaeococcus pacificus DY20341T, Isolated from Deep-Sea Hydrothermal Sediments.</title>
        <authorList>
            <person name="Zeng X."/>
            <person name="Jebbar M."/>
            <person name="Shao Z."/>
        </authorList>
    </citation>
    <scope>NUCLEOTIDE SEQUENCE [LARGE SCALE GENOMIC DNA]</scope>
    <source>
        <strain evidence="6 7">DY20341</strain>
    </source>
</reference>
<accession>A0A075LRI8</accession>
<dbReference type="HOGENOM" id="CLU_000604_1_2_2"/>
<dbReference type="PROSITE" id="PS50893">
    <property type="entry name" value="ABC_TRANSPORTER_2"/>
    <property type="match status" value="1"/>
</dbReference>
<dbReference type="EMBL" id="CP006019">
    <property type="protein sequence ID" value="AIF68944.1"/>
    <property type="molecule type" value="Genomic_DNA"/>
</dbReference>
<keyword evidence="3" id="KW-0547">Nucleotide-binding</keyword>
<name>A0A075LRI8_9EURY</name>